<dbReference type="SUPFAM" id="SSF103486">
    <property type="entry name" value="V-type ATP synthase subunit C"/>
    <property type="match status" value="2"/>
</dbReference>
<evidence type="ECO:0008006" key="5">
    <source>
        <dbReference type="Google" id="ProtNLM"/>
    </source>
</evidence>
<keyword evidence="2" id="KW-0406">Ion transport</keyword>
<dbReference type="InterPro" id="IPR050873">
    <property type="entry name" value="V-ATPase_V0D/AC39_subunit"/>
</dbReference>
<protein>
    <recommendedName>
        <fullName evidence="5">V-type ATP synthase subunit C</fullName>
    </recommendedName>
</protein>
<dbReference type="PANTHER" id="PTHR38682:SF1">
    <property type="entry name" value="V-TYPE ATP SYNTHASE SUBUNIT C"/>
    <property type="match status" value="1"/>
</dbReference>
<evidence type="ECO:0000313" key="4">
    <source>
        <dbReference type="Proteomes" id="UP000178602"/>
    </source>
</evidence>
<dbReference type="InterPro" id="IPR044911">
    <property type="entry name" value="V-type_ATPase_csu/dsu_dom_3"/>
</dbReference>
<dbReference type="GO" id="GO:0046961">
    <property type="term" value="F:proton-transporting ATPase activity, rotational mechanism"/>
    <property type="evidence" value="ECO:0007669"/>
    <property type="project" value="InterPro"/>
</dbReference>
<organism evidence="3 4">
    <name type="scientific">candidate division WOR-1 bacterium RIFOXYC12_FULL_54_18</name>
    <dbReference type="NCBI Taxonomy" id="1802584"/>
    <lineage>
        <taxon>Bacteria</taxon>
        <taxon>Bacillati</taxon>
        <taxon>Saganbacteria</taxon>
    </lineage>
</organism>
<dbReference type="InterPro" id="IPR036079">
    <property type="entry name" value="ATPase_csu/dsu_sf"/>
</dbReference>
<evidence type="ECO:0000256" key="1">
    <source>
        <dbReference type="ARBA" id="ARBA00022448"/>
    </source>
</evidence>
<gene>
    <name evidence="3" type="ORF">A3K49_00245</name>
</gene>
<dbReference type="Pfam" id="PF01992">
    <property type="entry name" value="vATP-synt_AC39"/>
    <property type="match status" value="2"/>
</dbReference>
<dbReference type="EMBL" id="MEUG01000001">
    <property type="protein sequence ID" value="OGC27452.1"/>
    <property type="molecule type" value="Genomic_DNA"/>
</dbReference>
<dbReference type="Gene3D" id="1.10.132.50">
    <property type="entry name" value="ATP synthase (C/AC39) subunit, domain 3"/>
    <property type="match status" value="2"/>
</dbReference>
<evidence type="ECO:0000256" key="2">
    <source>
        <dbReference type="ARBA" id="ARBA00023065"/>
    </source>
</evidence>
<dbReference type="Proteomes" id="UP000178602">
    <property type="component" value="Unassembled WGS sequence"/>
</dbReference>
<dbReference type="PANTHER" id="PTHR38682">
    <property type="entry name" value="V-TYPE ATP SYNTHASE SUBUNIT C"/>
    <property type="match status" value="1"/>
</dbReference>
<evidence type="ECO:0000313" key="3">
    <source>
        <dbReference type="EMBL" id="OGC27452.1"/>
    </source>
</evidence>
<dbReference type="InterPro" id="IPR002843">
    <property type="entry name" value="ATPase_V0-cplx_csu/dsu"/>
</dbReference>
<accession>A0A1F4T3Z8</accession>
<sequence length="236" mass="26672">MVKFAYAIGRIRSLETQLLDESRLLRLADAPDLNAAFLILREIPFHAAEIDKLENSFDFESLLKNELAATKSLLDSLAPGEELIEAMWLKNFSDMALIDYLELLEKASVRSGSPLFVRYAGAFAALNRLKLEVLSGSGDASALIERFRFTAYARPVAIGLEEYKKSGSLFALERETDNYLMSIMKHAKYLTFGIEPLLGYLFARELEVKMLRLILTGKHLQTKGGQLKERLRLTYV</sequence>
<dbReference type="AlphaFoldDB" id="A0A1F4T3Z8"/>
<proteinExistence type="predicted"/>
<comment type="caution">
    <text evidence="3">The sequence shown here is derived from an EMBL/GenBank/DDBJ whole genome shotgun (WGS) entry which is preliminary data.</text>
</comment>
<name>A0A1F4T3Z8_UNCSA</name>
<reference evidence="3 4" key="1">
    <citation type="journal article" date="2016" name="Nat. Commun.">
        <title>Thousands of microbial genomes shed light on interconnected biogeochemical processes in an aquifer system.</title>
        <authorList>
            <person name="Anantharaman K."/>
            <person name="Brown C.T."/>
            <person name="Hug L.A."/>
            <person name="Sharon I."/>
            <person name="Castelle C.J."/>
            <person name="Probst A.J."/>
            <person name="Thomas B.C."/>
            <person name="Singh A."/>
            <person name="Wilkins M.J."/>
            <person name="Karaoz U."/>
            <person name="Brodie E.L."/>
            <person name="Williams K.H."/>
            <person name="Hubbard S.S."/>
            <person name="Banfield J.F."/>
        </authorList>
    </citation>
    <scope>NUCLEOTIDE SEQUENCE [LARGE SCALE GENOMIC DNA]</scope>
</reference>
<keyword evidence="1" id="KW-0813">Transport</keyword>